<evidence type="ECO:0000313" key="2">
    <source>
        <dbReference type="Proteomes" id="UP001221757"/>
    </source>
</evidence>
<sequence>MESTTHQKPAFKLDAALHDPGTSHAQAPLDASDIAQQQPELRAPSIDQGTPSADICKTHSSDGLFIGGDEGTMIARLDKVFHEEKEAYIKFLAFRGVSAQRCLDLLQDLLDSDYYSNVAALKKHRLVKALIRLSGEAELHPQCFTLTNILKQEKPVGGSFGDVYKGKLDDQCVAVKMMRVFGESDIDALLKKFSREALI</sequence>
<evidence type="ECO:0000313" key="1">
    <source>
        <dbReference type="EMBL" id="KAJ7670974.1"/>
    </source>
</evidence>
<dbReference type="EMBL" id="JARKIE010000178">
    <property type="protein sequence ID" value="KAJ7670974.1"/>
    <property type="molecule type" value="Genomic_DNA"/>
</dbReference>
<evidence type="ECO:0008006" key="3">
    <source>
        <dbReference type="Google" id="ProtNLM"/>
    </source>
</evidence>
<name>A0AAD7D0B1_MYCRO</name>
<comment type="caution">
    <text evidence="1">The sequence shown here is derived from an EMBL/GenBank/DDBJ whole genome shotgun (WGS) entry which is preliminary data.</text>
</comment>
<reference evidence="1" key="1">
    <citation type="submission" date="2023-03" db="EMBL/GenBank/DDBJ databases">
        <title>Massive genome expansion in bonnet fungi (Mycena s.s.) driven by repeated elements and novel gene families across ecological guilds.</title>
        <authorList>
            <consortium name="Lawrence Berkeley National Laboratory"/>
            <person name="Harder C.B."/>
            <person name="Miyauchi S."/>
            <person name="Viragh M."/>
            <person name="Kuo A."/>
            <person name="Thoen E."/>
            <person name="Andreopoulos B."/>
            <person name="Lu D."/>
            <person name="Skrede I."/>
            <person name="Drula E."/>
            <person name="Henrissat B."/>
            <person name="Morin E."/>
            <person name="Kohler A."/>
            <person name="Barry K."/>
            <person name="LaButti K."/>
            <person name="Morin E."/>
            <person name="Salamov A."/>
            <person name="Lipzen A."/>
            <person name="Mereny Z."/>
            <person name="Hegedus B."/>
            <person name="Baldrian P."/>
            <person name="Stursova M."/>
            <person name="Weitz H."/>
            <person name="Taylor A."/>
            <person name="Grigoriev I.V."/>
            <person name="Nagy L.G."/>
            <person name="Martin F."/>
            <person name="Kauserud H."/>
        </authorList>
    </citation>
    <scope>NUCLEOTIDE SEQUENCE</scope>
    <source>
        <strain evidence="1">CBHHK067</strain>
    </source>
</reference>
<dbReference type="AlphaFoldDB" id="A0AAD7D0B1"/>
<dbReference type="Proteomes" id="UP001221757">
    <property type="component" value="Unassembled WGS sequence"/>
</dbReference>
<keyword evidence="2" id="KW-1185">Reference proteome</keyword>
<dbReference type="InterPro" id="IPR011009">
    <property type="entry name" value="Kinase-like_dom_sf"/>
</dbReference>
<proteinExistence type="predicted"/>
<dbReference type="Gene3D" id="3.30.200.20">
    <property type="entry name" value="Phosphorylase Kinase, domain 1"/>
    <property type="match status" value="1"/>
</dbReference>
<protein>
    <recommendedName>
        <fullName evidence="3">Protein kinase domain-containing protein</fullName>
    </recommendedName>
</protein>
<accession>A0AAD7D0B1</accession>
<gene>
    <name evidence="1" type="ORF">B0H17DRAFT_1245424</name>
</gene>
<organism evidence="1 2">
    <name type="scientific">Mycena rosella</name>
    <name type="common">Pink bonnet</name>
    <name type="synonym">Agaricus rosellus</name>
    <dbReference type="NCBI Taxonomy" id="1033263"/>
    <lineage>
        <taxon>Eukaryota</taxon>
        <taxon>Fungi</taxon>
        <taxon>Dikarya</taxon>
        <taxon>Basidiomycota</taxon>
        <taxon>Agaricomycotina</taxon>
        <taxon>Agaricomycetes</taxon>
        <taxon>Agaricomycetidae</taxon>
        <taxon>Agaricales</taxon>
        <taxon>Marasmiineae</taxon>
        <taxon>Mycenaceae</taxon>
        <taxon>Mycena</taxon>
    </lineage>
</organism>
<dbReference type="SUPFAM" id="SSF56112">
    <property type="entry name" value="Protein kinase-like (PK-like)"/>
    <property type="match status" value="1"/>
</dbReference>